<reference evidence="2 3" key="1">
    <citation type="submission" date="2024-02" db="EMBL/GenBank/DDBJ databases">
        <title>De novo assembly and annotation of 12 fungi associated with fruit tree decline syndrome in Ontario, Canada.</title>
        <authorList>
            <person name="Sulman M."/>
            <person name="Ellouze W."/>
            <person name="Ilyukhin E."/>
        </authorList>
    </citation>
    <scope>NUCLEOTIDE SEQUENCE [LARGE SCALE GENOMIC DNA]</scope>
    <source>
        <strain evidence="2 3">M169</strain>
    </source>
</reference>
<keyword evidence="3" id="KW-1185">Reference proteome</keyword>
<comment type="caution">
    <text evidence="2">The sequence shown here is derived from an EMBL/GenBank/DDBJ whole genome shotgun (WGS) entry which is preliminary data.</text>
</comment>
<evidence type="ECO:0000313" key="3">
    <source>
        <dbReference type="Proteomes" id="UP001430848"/>
    </source>
</evidence>
<organism evidence="2 3">
    <name type="scientific">Diaporthe eres</name>
    <name type="common">Phomopsis oblonga</name>
    <dbReference type="NCBI Taxonomy" id="83184"/>
    <lineage>
        <taxon>Eukaryota</taxon>
        <taxon>Fungi</taxon>
        <taxon>Dikarya</taxon>
        <taxon>Ascomycota</taxon>
        <taxon>Pezizomycotina</taxon>
        <taxon>Sordariomycetes</taxon>
        <taxon>Sordariomycetidae</taxon>
        <taxon>Diaporthales</taxon>
        <taxon>Diaporthaceae</taxon>
        <taxon>Diaporthe</taxon>
        <taxon>Diaporthe eres species complex</taxon>
    </lineage>
</organism>
<proteinExistence type="predicted"/>
<evidence type="ECO:0000256" key="1">
    <source>
        <dbReference type="SAM" id="MobiDB-lite"/>
    </source>
</evidence>
<sequence>MGLESWVSSHVETLDRHYSTGDKVDKDNKLYQQTVAIPIKEMMLDQEHVEKRIRIAAAQPYPTGEIYRLIDECDWANLAAMLIDDRKLAVTLYGQRPLDPKSYNDNISKIVLRKMDEIRDKYFTDLSSASRYATSKHARDFSARKAAGLPISTEPNRHSEGDWAVTTAKGVFNKVISSLGLGASTSPTSMGQSGPSNASPRPSMDSTAYLLSSSNK</sequence>
<dbReference type="EMBL" id="JAKNSF020000088">
    <property type="protein sequence ID" value="KAK7718114.1"/>
    <property type="molecule type" value="Genomic_DNA"/>
</dbReference>
<accession>A0ABR1NWL7</accession>
<gene>
    <name evidence="2" type="ORF">SLS63_010499</name>
</gene>
<dbReference type="Proteomes" id="UP001430848">
    <property type="component" value="Unassembled WGS sequence"/>
</dbReference>
<evidence type="ECO:0000313" key="2">
    <source>
        <dbReference type="EMBL" id="KAK7718114.1"/>
    </source>
</evidence>
<feature type="region of interest" description="Disordered" evidence="1">
    <location>
        <begin position="183"/>
        <end position="216"/>
    </location>
</feature>
<name>A0ABR1NWL7_DIAER</name>
<protein>
    <submittedName>
        <fullName evidence="2">Uncharacterized protein</fullName>
    </submittedName>
</protein>